<name>A0ABW1FAS3_9ACTN</name>
<dbReference type="InterPro" id="IPR036866">
    <property type="entry name" value="RibonucZ/Hydroxyglut_hydro"/>
</dbReference>
<sequence length="372" mass="40025">MITVEMLPAAHGDALWIEWPGKGSNVHRMLVDAGPSPTYEAVFERVKKLPPRSRHLDVLVATHVDADHIEGVIRLLQDHVALKLTIDDVWFNGWPQISEPAGLLGADQGEMLQALIGSQQLSWNAAFGRPAPGKAPHAVCLRAQGALPAVDLPGGARATLVGPGRPELNKLLKEWDRVLRNLGVTPGKPDEALDRLAHRKGLSGLAADLLGGERLDASVPNGSSIAFLLEHDGHRLLLTGDGHGKVLARGVDRLLKQLGGTRLAVDALKVPHHGSAANVTDDLLTRLDTRRFLVSTNGDKFNHPDAAAIDRMLAAAARPDAEGRDADAAQAELVFNYRSRTTEPWADAAQQRERRYTAVYPETAAAGTTVEV</sequence>
<dbReference type="SUPFAM" id="SSF56281">
    <property type="entry name" value="Metallo-hydrolase/oxidoreductase"/>
    <property type="match status" value="1"/>
</dbReference>
<gene>
    <name evidence="1" type="ORF">ACFP0N_35650</name>
</gene>
<organism evidence="1 2">
    <name type="scientific">Kitasatospora aburaviensis</name>
    <dbReference type="NCBI Taxonomy" id="67265"/>
    <lineage>
        <taxon>Bacteria</taxon>
        <taxon>Bacillati</taxon>
        <taxon>Actinomycetota</taxon>
        <taxon>Actinomycetes</taxon>
        <taxon>Kitasatosporales</taxon>
        <taxon>Streptomycetaceae</taxon>
        <taxon>Kitasatospora</taxon>
    </lineage>
</organism>
<dbReference type="PANTHER" id="PTHR30619:SF1">
    <property type="entry name" value="RECOMBINATION PROTEIN 2"/>
    <property type="match status" value="1"/>
</dbReference>
<dbReference type="RefSeq" id="WP_313762278.1">
    <property type="nucleotide sequence ID" value="NZ_BAAAVH010000009.1"/>
</dbReference>
<comment type="caution">
    <text evidence="1">The sequence shown here is derived from an EMBL/GenBank/DDBJ whole genome shotgun (WGS) entry which is preliminary data.</text>
</comment>
<protein>
    <submittedName>
        <fullName evidence="1">ComEC/Rec2 family competence protein</fullName>
    </submittedName>
</protein>
<dbReference type="Gene3D" id="3.60.15.10">
    <property type="entry name" value="Ribonuclease Z/Hydroxyacylglutathione hydrolase-like"/>
    <property type="match status" value="1"/>
</dbReference>
<reference evidence="2" key="1">
    <citation type="journal article" date="2019" name="Int. J. Syst. Evol. Microbiol.">
        <title>The Global Catalogue of Microorganisms (GCM) 10K type strain sequencing project: providing services to taxonomists for standard genome sequencing and annotation.</title>
        <authorList>
            <consortium name="The Broad Institute Genomics Platform"/>
            <consortium name="The Broad Institute Genome Sequencing Center for Infectious Disease"/>
            <person name="Wu L."/>
            <person name="Ma J."/>
        </authorList>
    </citation>
    <scope>NUCLEOTIDE SEQUENCE [LARGE SCALE GENOMIC DNA]</scope>
    <source>
        <strain evidence="2">CGMCC 4.1469</strain>
    </source>
</reference>
<dbReference type="EMBL" id="JBHSOD010000077">
    <property type="protein sequence ID" value="MFC5890303.1"/>
    <property type="molecule type" value="Genomic_DNA"/>
</dbReference>
<dbReference type="InterPro" id="IPR052159">
    <property type="entry name" value="Competence_DNA_uptake"/>
</dbReference>
<evidence type="ECO:0000313" key="2">
    <source>
        <dbReference type="Proteomes" id="UP001596067"/>
    </source>
</evidence>
<proteinExistence type="predicted"/>
<evidence type="ECO:0000313" key="1">
    <source>
        <dbReference type="EMBL" id="MFC5890303.1"/>
    </source>
</evidence>
<accession>A0ABW1FAS3</accession>
<dbReference type="Proteomes" id="UP001596067">
    <property type="component" value="Unassembled WGS sequence"/>
</dbReference>
<dbReference type="PANTHER" id="PTHR30619">
    <property type="entry name" value="DNA INTERNALIZATION/COMPETENCE PROTEIN COMEC/REC2"/>
    <property type="match status" value="1"/>
</dbReference>
<keyword evidence="2" id="KW-1185">Reference proteome</keyword>